<evidence type="ECO:0008006" key="5">
    <source>
        <dbReference type="Google" id="ProtNLM"/>
    </source>
</evidence>
<feature type="chain" id="PRO_5012102649" description="Dipeptidase" evidence="2">
    <location>
        <begin position="16"/>
        <end position="574"/>
    </location>
</feature>
<gene>
    <name evidence="3" type="ORF">FisN_9Hh273</name>
</gene>
<dbReference type="Proteomes" id="UP000198406">
    <property type="component" value="Unassembled WGS sequence"/>
</dbReference>
<proteinExistence type="inferred from homology"/>
<dbReference type="InParanoid" id="A0A1Z5JBI3"/>
<evidence type="ECO:0000256" key="2">
    <source>
        <dbReference type="SAM" id="SignalP"/>
    </source>
</evidence>
<organism evidence="3 4">
    <name type="scientific">Fistulifera solaris</name>
    <name type="common">Oleaginous diatom</name>
    <dbReference type="NCBI Taxonomy" id="1519565"/>
    <lineage>
        <taxon>Eukaryota</taxon>
        <taxon>Sar</taxon>
        <taxon>Stramenopiles</taxon>
        <taxon>Ochrophyta</taxon>
        <taxon>Bacillariophyta</taxon>
        <taxon>Bacillariophyceae</taxon>
        <taxon>Bacillariophycidae</taxon>
        <taxon>Naviculales</taxon>
        <taxon>Naviculaceae</taxon>
        <taxon>Fistulifera</taxon>
    </lineage>
</organism>
<dbReference type="Gene3D" id="3.60.60.10">
    <property type="entry name" value="Penicillin V Acylase, Chain A"/>
    <property type="match status" value="1"/>
</dbReference>
<reference evidence="3 4" key="1">
    <citation type="journal article" date="2015" name="Plant Cell">
        <title>Oil accumulation by the oleaginous diatom Fistulifera solaris as revealed by the genome and transcriptome.</title>
        <authorList>
            <person name="Tanaka T."/>
            <person name="Maeda Y."/>
            <person name="Veluchamy A."/>
            <person name="Tanaka M."/>
            <person name="Abida H."/>
            <person name="Marechal E."/>
            <person name="Bowler C."/>
            <person name="Muto M."/>
            <person name="Sunaga Y."/>
            <person name="Tanaka M."/>
            <person name="Yoshino T."/>
            <person name="Taniguchi T."/>
            <person name="Fukuda Y."/>
            <person name="Nemoto M."/>
            <person name="Matsumoto M."/>
            <person name="Wong P.S."/>
            <person name="Aburatani S."/>
            <person name="Fujibuchi W."/>
        </authorList>
    </citation>
    <scope>NUCLEOTIDE SEQUENCE [LARGE SCALE GENOMIC DNA]</scope>
    <source>
        <strain evidence="3 4">JPCC DA0580</strain>
    </source>
</reference>
<feature type="signal peptide" evidence="2">
    <location>
        <begin position="1"/>
        <end position="15"/>
    </location>
</feature>
<dbReference type="GO" id="GO:0070004">
    <property type="term" value="F:cysteine-type exopeptidase activity"/>
    <property type="evidence" value="ECO:0007669"/>
    <property type="project" value="InterPro"/>
</dbReference>
<dbReference type="OrthoDB" id="5175656at2759"/>
<name>A0A1Z5JBI3_FISSO</name>
<dbReference type="PANTHER" id="PTHR12994">
    <property type="entry name" value="SECERNIN"/>
    <property type="match status" value="1"/>
</dbReference>
<evidence type="ECO:0000313" key="3">
    <source>
        <dbReference type="EMBL" id="GAX11178.1"/>
    </source>
</evidence>
<dbReference type="InterPro" id="IPR005322">
    <property type="entry name" value="Peptidase_C69"/>
</dbReference>
<dbReference type="Pfam" id="PF03577">
    <property type="entry name" value="Peptidase_C69"/>
    <property type="match status" value="1"/>
</dbReference>
<dbReference type="PANTHER" id="PTHR12994:SF17">
    <property type="entry name" value="LD30995P"/>
    <property type="match status" value="1"/>
</dbReference>
<evidence type="ECO:0000256" key="1">
    <source>
        <dbReference type="ARBA" id="ARBA00005705"/>
    </source>
</evidence>
<protein>
    <recommendedName>
        <fullName evidence="5">Dipeptidase</fullName>
    </recommendedName>
</protein>
<dbReference type="AlphaFoldDB" id="A0A1Z5JBI3"/>
<comment type="caution">
    <text evidence="3">The sequence shown here is derived from an EMBL/GenBank/DDBJ whole genome shotgun (WGS) entry which is preliminary data.</text>
</comment>
<dbReference type="GO" id="GO:0016805">
    <property type="term" value="F:dipeptidase activity"/>
    <property type="evidence" value="ECO:0007669"/>
    <property type="project" value="InterPro"/>
</dbReference>
<keyword evidence="2" id="KW-0732">Signal</keyword>
<sequence>MKFLTAFFVITAARACTDILVTPGASFEGSAMIAYNADSPTLFGSIYHYSANYSWTSIYDWDSGVYLGDIQPETETTYNVVGNSNEYGLVIGESTFGGVRILAYNQTDAKIDYGSLIWLTLQRAKTVPEAIQTMVHLMDTYGYASAGESFSLADASGQVWMMEVIGRGNDIWDEQGQRKLGAVWVAQRIPDGMVAAHANQARITTFPREDPTNCLYAEDVVEVAVHYGLYDAEADPLAFSFADVYDPLDFIGARQGEARVWSIFSQISADPAFAQHYQEYALGNDLDQDVGSGLFASPYRPRPLVWSLEENAENSSLRSKEKQKSTTQYHNERSIATAKTGWSFVAEIRPHMPRELAVVSWYAMDDSSTAPRVPVYGSSRQIAKPFTGKGSQDGVTTSLLQMDWSKAFWVQNLVSNWCYSRYADVYPVLRREIDDLQADLSEKVKQVDQIALELYQEKGPDAAIGYVTLFGVNTGNAVHDKWQSLFGALFARFRDFYTIVPKNDEPVCGCQAVEPGMSEAVKQRIVQETGDHYKVAKGDKDHPDLLNGENAKESVGTFFISGKDGDGDLFTAIL</sequence>
<comment type="similarity">
    <text evidence="1">Belongs to the peptidase C69 family. Secernin subfamily.</text>
</comment>
<evidence type="ECO:0000313" key="4">
    <source>
        <dbReference type="Proteomes" id="UP000198406"/>
    </source>
</evidence>
<dbReference type="EMBL" id="BDSP01000036">
    <property type="protein sequence ID" value="GAX11178.1"/>
    <property type="molecule type" value="Genomic_DNA"/>
</dbReference>
<accession>A0A1Z5JBI3</accession>
<keyword evidence="4" id="KW-1185">Reference proteome</keyword>
<dbReference type="GO" id="GO:0006508">
    <property type="term" value="P:proteolysis"/>
    <property type="evidence" value="ECO:0007669"/>
    <property type="project" value="InterPro"/>
</dbReference>